<evidence type="ECO:0000256" key="2">
    <source>
        <dbReference type="ARBA" id="ARBA00023012"/>
    </source>
</evidence>
<dbReference type="KEGG" id="taut:V4D30_04330"/>
<accession>A0AAU8H1Z2</accession>
<reference evidence="5" key="1">
    <citation type="submission" date="2024-01" db="EMBL/GenBank/DDBJ databases">
        <title>The first autotrophic representatives of the genus Thermodesulfovibrio.</title>
        <authorList>
            <person name="Maltseva A.I."/>
            <person name="Elcheninov A.G."/>
            <person name="Kublanov I.V."/>
            <person name="Lebedinsky A.V."/>
            <person name="Frolov E.N."/>
        </authorList>
    </citation>
    <scope>NUCLEOTIDE SEQUENCE</scope>
    <source>
        <strain evidence="5">3907-1M</strain>
    </source>
</reference>
<dbReference type="GO" id="GO:0000160">
    <property type="term" value="P:phosphorelay signal transduction system"/>
    <property type="evidence" value="ECO:0007669"/>
    <property type="project" value="UniProtKB-KW"/>
</dbReference>
<evidence type="ECO:0000256" key="1">
    <source>
        <dbReference type="ARBA" id="ARBA00022553"/>
    </source>
</evidence>
<dbReference type="SMART" id="SM00448">
    <property type="entry name" value="REC"/>
    <property type="match status" value="1"/>
</dbReference>
<dbReference type="InterPro" id="IPR001789">
    <property type="entry name" value="Sig_transdc_resp-reg_receiver"/>
</dbReference>
<dbReference type="SUPFAM" id="SSF52172">
    <property type="entry name" value="CheY-like"/>
    <property type="match status" value="1"/>
</dbReference>
<dbReference type="PANTHER" id="PTHR44591">
    <property type="entry name" value="STRESS RESPONSE REGULATOR PROTEIN 1"/>
    <property type="match status" value="1"/>
</dbReference>
<keyword evidence="1" id="KW-0597">Phosphoprotein</keyword>
<dbReference type="InterPro" id="IPR011006">
    <property type="entry name" value="CheY-like_superfamily"/>
</dbReference>
<feature type="domain" description="Response regulatory" evidence="4">
    <location>
        <begin position="2"/>
        <end position="115"/>
    </location>
</feature>
<dbReference type="Pfam" id="PF00072">
    <property type="entry name" value="Response_reg"/>
    <property type="match status" value="1"/>
</dbReference>
<evidence type="ECO:0000313" key="5">
    <source>
        <dbReference type="EMBL" id="XCH47507.1"/>
    </source>
</evidence>
<protein>
    <submittedName>
        <fullName evidence="5">Response regulator</fullName>
    </submittedName>
</protein>
<dbReference type="PROSITE" id="PS50110">
    <property type="entry name" value="RESPONSE_REGULATORY"/>
    <property type="match status" value="1"/>
</dbReference>
<evidence type="ECO:0000259" key="4">
    <source>
        <dbReference type="PROSITE" id="PS50110"/>
    </source>
</evidence>
<dbReference type="Gene3D" id="3.40.50.2300">
    <property type="match status" value="1"/>
</dbReference>
<gene>
    <name evidence="5" type="ORF">V4D30_04330</name>
</gene>
<dbReference type="PANTHER" id="PTHR44591:SF14">
    <property type="entry name" value="PROTEIN PILG"/>
    <property type="match status" value="1"/>
</dbReference>
<comment type="caution">
    <text evidence="3">Lacks conserved residue(s) required for the propagation of feature annotation.</text>
</comment>
<sequence length="161" mass="18957">MKIFLLEKSPFLWDYLSSFKEDNFSIITFSDTDNALQSIEEHSPQVIVSGVDIKESDLINFLQRIREKYSLLIPVLAVLNFYSSINLEQLRNLGVDFIVKPFTFEEFKQKLQSLLGIKHQSISIEEDELINKLRPYISSEVKREMQNIFKQILEVMQQRHV</sequence>
<name>A0AAU8H1Z2_9BACT</name>
<proteinExistence type="predicted"/>
<dbReference type="AlphaFoldDB" id="A0AAU8H1Z2"/>
<organism evidence="5">
    <name type="scientific">Thermodesulfovibrio autotrophicus</name>
    <dbReference type="NCBI Taxonomy" id="3118333"/>
    <lineage>
        <taxon>Bacteria</taxon>
        <taxon>Pseudomonadati</taxon>
        <taxon>Nitrospirota</taxon>
        <taxon>Thermodesulfovibrionia</taxon>
        <taxon>Thermodesulfovibrionales</taxon>
        <taxon>Thermodesulfovibrionaceae</taxon>
        <taxon>Thermodesulfovibrio</taxon>
    </lineage>
</organism>
<dbReference type="RefSeq" id="WP_353685030.1">
    <property type="nucleotide sequence ID" value="NZ_CP144373.1"/>
</dbReference>
<dbReference type="EMBL" id="CP144373">
    <property type="protein sequence ID" value="XCH47507.1"/>
    <property type="molecule type" value="Genomic_DNA"/>
</dbReference>
<dbReference type="InterPro" id="IPR050595">
    <property type="entry name" value="Bact_response_regulator"/>
</dbReference>
<keyword evidence="2" id="KW-0902">Two-component regulatory system</keyword>
<evidence type="ECO:0000256" key="3">
    <source>
        <dbReference type="PROSITE-ProRule" id="PRU00169"/>
    </source>
</evidence>